<sequence>MTIEINLLAWREARRERRSKRFQLILGLSALVGVGAGWLVSSLYQQQLDVQLQRNGYVESQSQQLDRDITTLREFRETREQMLTQIALIRELQFSRPQTVRVFNQLATSLEDGVYYTRVSREGERLRLAGLAETNRQVSDQMRALATREVLGVPTLAAVEANDAGLRRFDMTVAEVPGESTLVQEAQP</sequence>
<dbReference type="PANTHER" id="PTHR40278">
    <property type="entry name" value="DNA UTILIZATION PROTEIN HOFN"/>
    <property type="match status" value="1"/>
</dbReference>
<dbReference type="EMBL" id="BAABKI010000019">
    <property type="protein sequence ID" value="GAA5175286.1"/>
    <property type="molecule type" value="Genomic_DNA"/>
</dbReference>
<dbReference type="Proteomes" id="UP001500074">
    <property type="component" value="Unassembled WGS sequence"/>
</dbReference>
<proteinExistence type="predicted"/>
<name>A0ABP9RCS8_9GAMM</name>
<keyword evidence="1" id="KW-0472">Membrane</keyword>
<evidence type="ECO:0000313" key="3">
    <source>
        <dbReference type="Proteomes" id="UP001500074"/>
    </source>
</evidence>
<organism evidence="2 3">
    <name type="scientific">Modicisalibacter zincidurans</name>
    <dbReference type="NCBI Taxonomy" id="1178777"/>
    <lineage>
        <taxon>Bacteria</taxon>
        <taxon>Pseudomonadati</taxon>
        <taxon>Pseudomonadota</taxon>
        <taxon>Gammaproteobacteria</taxon>
        <taxon>Oceanospirillales</taxon>
        <taxon>Halomonadaceae</taxon>
        <taxon>Modicisalibacter</taxon>
    </lineage>
</organism>
<dbReference type="PANTHER" id="PTHR40278:SF2">
    <property type="entry name" value="TYPE IV PILUS INNER MEMBRANE COMPONENT PILN"/>
    <property type="match status" value="1"/>
</dbReference>
<dbReference type="Pfam" id="PF05137">
    <property type="entry name" value="PilN"/>
    <property type="match status" value="1"/>
</dbReference>
<gene>
    <name evidence="2" type="primary">tapN</name>
    <name evidence="2" type="ORF">GCM10023342_18250</name>
</gene>
<keyword evidence="1" id="KW-0812">Transmembrane</keyword>
<reference evidence="3" key="1">
    <citation type="journal article" date="2019" name="Int. J. Syst. Evol. Microbiol.">
        <title>The Global Catalogue of Microorganisms (GCM) 10K type strain sequencing project: providing services to taxonomists for standard genome sequencing and annotation.</title>
        <authorList>
            <consortium name="The Broad Institute Genomics Platform"/>
            <consortium name="The Broad Institute Genome Sequencing Center for Infectious Disease"/>
            <person name="Wu L."/>
            <person name="Ma J."/>
        </authorList>
    </citation>
    <scope>NUCLEOTIDE SEQUENCE [LARGE SCALE GENOMIC DNA]</scope>
    <source>
        <strain evidence="3">JCM 18472</strain>
    </source>
</reference>
<keyword evidence="3" id="KW-1185">Reference proteome</keyword>
<comment type="caution">
    <text evidence="2">The sequence shown here is derived from an EMBL/GenBank/DDBJ whole genome shotgun (WGS) entry which is preliminary data.</text>
</comment>
<evidence type="ECO:0000256" key="1">
    <source>
        <dbReference type="SAM" id="Phobius"/>
    </source>
</evidence>
<dbReference type="RefSeq" id="WP_035575076.1">
    <property type="nucleotide sequence ID" value="NZ_BAABKI010000019.1"/>
</dbReference>
<dbReference type="InterPro" id="IPR007813">
    <property type="entry name" value="PilN"/>
</dbReference>
<accession>A0ABP9RCS8</accession>
<dbReference type="InterPro" id="IPR052534">
    <property type="entry name" value="Extracell_DNA_Util/SecSys_Comp"/>
</dbReference>
<evidence type="ECO:0000313" key="2">
    <source>
        <dbReference type="EMBL" id="GAA5175286.1"/>
    </source>
</evidence>
<feature type="transmembrane region" description="Helical" evidence="1">
    <location>
        <begin position="24"/>
        <end position="44"/>
    </location>
</feature>
<protein>
    <submittedName>
        <fullName evidence="2">PilN family type IV pilus biogenesis protein TapN</fullName>
    </submittedName>
</protein>
<keyword evidence="1" id="KW-1133">Transmembrane helix</keyword>